<reference evidence="1" key="2">
    <citation type="submission" date="2018-05" db="EMBL/GenBank/DDBJ databases">
        <title>OgluRS3 (Oryza glumaepatula Reference Sequence Version 3).</title>
        <authorList>
            <person name="Zhang J."/>
            <person name="Kudrna D."/>
            <person name="Lee S."/>
            <person name="Talag J."/>
            <person name="Welchert J."/>
            <person name="Wing R.A."/>
        </authorList>
    </citation>
    <scope>NUCLEOTIDE SEQUENCE [LARGE SCALE GENOMIC DNA]</scope>
</reference>
<dbReference type="Gramene" id="OGLUM09G06290.1">
    <property type="protein sequence ID" value="OGLUM09G06290.1"/>
    <property type="gene ID" value="OGLUM09G06290"/>
</dbReference>
<reference evidence="1" key="1">
    <citation type="submission" date="2015-04" db="UniProtKB">
        <authorList>
            <consortium name="EnsemblPlants"/>
        </authorList>
    </citation>
    <scope>IDENTIFICATION</scope>
</reference>
<accession>A0A0E0B1F5</accession>
<dbReference type="HOGENOM" id="CLU_2376298_0_0_1"/>
<proteinExistence type="predicted"/>
<evidence type="ECO:0000313" key="1">
    <source>
        <dbReference type="EnsemblPlants" id="OGLUM09G06290.1"/>
    </source>
</evidence>
<dbReference type="Proteomes" id="UP000026961">
    <property type="component" value="Chromosome 9"/>
</dbReference>
<name>A0A0E0B1F5_9ORYZ</name>
<dbReference type="EnsemblPlants" id="OGLUM09G06290.1">
    <property type="protein sequence ID" value="OGLUM09G06290.1"/>
    <property type="gene ID" value="OGLUM09G06290"/>
</dbReference>
<protein>
    <submittedName>
        <fullName evidence="1">Uncharacterized protein</fullName>
    </submittedName>
</protein>
<evidence type="ECO:0000313" key="2">
    <source>
        <dbReference type="Proteomes" id="UP000026961"/>
    </source>
</evidence>
<organism evidence="1">
    <name type="scientific">Oryza glumipatula</name>
    <dbReference type="NCBI Taxonomy" id="40148"/>
    <lineage>
        <taxon>Eukaryota</taxon>
        <taxon>Viridiplantae</taxon>
        <taxon>Streptophyta</taxon>
        <taxon>Embryophyta</taxon>
        <taxon>Tracheophyta</taxon>
        <taxon>Spermatophyta</taxon>
        <taxon>Magnoliopsida</taxon>
        <taxon>Liliopsida</taxon>
        <taxon>Poales</taxon>
        <taxon>Poaceae</taxon>
        <taxon>BOP clade</taxon>
        <taxon>Oryzoideae</taxon>
        <taxon>Oryzeae</taxon>
        <taxon>Oryzinae</taxon>
        <taxon>Oryza</taxon>
    </lineage>
</organism>
<sequence>MHAGRKQGTTYPASSLDRSATIWTTRSLSWMDGCISVSRAWPSCSRDGWVGTGRKTTTTTAQAVGCRWGAFWRIEIFAARVREEAPAPAAAARAA</sequence>
<dbReference type="AlphaFoldDB" id="A0A0E0B1F5"/>
<keyword evidence="2" id="KW-1185">Reference proteome</keyword>